<evidence type="ECO:0000256" key="2">
    <source>
        <dbReference type="ARBA" id="ARBA00022617"/>
    </source>
</evidence>
<dbReference type="InterPro" id="IPR002326">
    <property type="entry name" value="Cyt_c1"/>
</dbReference>
<accession>A0ABM9AJC7</accession>
<evidence type="ECO:0000256" key="6">
    <source>
        <dbReference type="ARBA" id="ARBA00023004"/>
    </source>
</evidence>
<keyword evidence="5 9" id="KW-1133">Transmembrane helix</keyword>
<feature type="signal peptide" evidence="10">
    <location>
        <begin position="1"/>
        <end position="19"/>
    </location>
</feature>
<evidence type="ECO:0000256" key="5">
    <source>
        <dbReference type="ARBA" id="ARBA00022989"/>
    </source>
</evidence>
<dbReference type="Proteomes" id="UP000838100">
    <property type="component" value="Unassembled WGS sequence"/>
</dbReference>
<dbReference type="GO" id="GO:0004497">
    <property type="term" value="F:monooxygenase activity"/>
    <property type="evidence" value="ECO:0007669"/>
    <property type="project" value="UniProtKB-KW"/>
</dbReference>
<keyword evidence="7 9" id="KW-0472">Membrane</keyword>
<name>A0ABM9AJC7_9GAMM</name>
<evidence type="ECO:0000256" key="9">
    <source>
        <dbReference type="SAM" id="Phobius"/>
    </source>
</evidence>
<evidence type="ECO:0000259" key="11">
    <source>
        <dbReference type="PROSITE" id="PS51007"/>
    </source>
</evidence>
<dbReference type="EMBL" id="CAKLPX010000007">
    <property type="protein sequence ID" value="CAH0993350.1"/>
    <property type="molecule type" value="Genomic_DNA"/>
</dbReference>
<keyword evidence="12" id="KW-0560">Oxidoreductase</keyword>
<keyword evidence="2 8" id="KW-0349">Heme</keyword>
<reference evidence="12" key="1">
    <citation type="submission" date="2021-12" db="EMBL/GenBank/DDBJ databases">
        <authorList>
            <person name="Rodrigo-Torres L."/>
            <person name="Arahal R. D."/>
            <person name="Lucena T."/>
        </authorList>
    </citation>
    <scope>NUCLEOTIDE SEQUENCE</scope>
    <source>
        <strain evidence="12">CECT 8267</strain>
    </source>
</reference>
<keyword evidence="4 8" id="KW-0479">Metal-binding</keyword>
<comment type="subcellular location">
    <subcellularLocation>
        <location evidence="1">Membrane</location>
    </subcellularLocation>
</comment>
<evidence type="ECO:0000313" key="12">
    <source>
        <dbReference type="EMBL" id="CAH0993350.1"/>
    </source>
</evidence>
<evidence type="ECO:0000256" key="8">
    <source>
        <dbReference type="PROSITE-ProRule" id="PRU00433"/>
    </source>
</evidence>
<proteinExistence type="predicted"/>
<dbReference type="Pfam" id="PF02167">
    <property type="entry name" value="Cytochrom_C1"/>
    <property type="match status" value="1"/>
</dbReference>
<dbReference type="Gene3D" id="1.20.5.100">
    <property type="entry name" value="Cytochrome c1, transmembrane anchor, C-terminal"/>
    <property type="match status" value="1"/>
</dbReference>
<comment type="caution">
    <text evidence="12">The sequence shown here is derived from an EMBL/GenBank/DDBJ whole genome shotgun (WGS) entry which is preliminary data.</text>
</comment>
<keyword evidence="3 9" id="KW-0812">Transmembrane</keyword>
<dbReference type="SUPFAM" id="SSF46626">
    <property type="entry name" value="Cytochrome c"/>
    <property type="match status" value="1"/>
</dbReference>
<dbReference type="Gene3D" id="1.10.760.10">
    <property type="entry name" value="Cytochrome c-like domain"/>
    <property type="match status" value="1"/>
</dbReference>
<keyword evidence="12" id="KW-0503">Monooxygenase</keyword>
<dbReference type="PROSITE" id="PS51007">
    <property type="entry name" value="CYTC"/>
    <property type="match status" value="1"/>
</dbReference>
<evidence type="ECO:0000256" key="4">
    <source>
        <dbReference type="ARBA" id="ARBA00022723"/>
    </source>
</evidence>
<feature type="domain" description="Cytochrome c" evidence="11">
    <location>
        <begin position="41"/>
        <end position="138"/>
    </location>
</feature>
<gene>
    <name evidence="12" type="primary">petC</name>
    <name evidence="12" type="ORF">SIN8267_03498</name>
</gene>
<protein>
    <submittedName>
        <fullName evidence="12">Ammonia monooxygenase gamma subunit</fullName>
    </submittedName>
</protein>
<organism evidence="12 13">
    <name type="scientific">Sinobacterium norvegicum</name>
    <dbReference type="NCBI Taxonomy" id="1641715"/>
    <lineage>
        <taxon>Bacteria</taxon>
        <taxon>Pseudomonadati</taxon>
        <taxon>Pseudomonadota</taxon>
        <taxon>Gammaproteobacteria</taxon>
        <taxon>Cellvibrionales</taxon>
        <taxon>Spongiibacteraceae</taxon>
        <taxon>Sinobacterium</taxon>
    </lineage>
</organism>
<keyword evidence="6 8" id="KW-0408">Iron</keyword>
<dbReference type="InterPro" id="IPR036909">
    <property type="entry name" value="Cyt_c-like_dom_sf"/>
</dbReference>
<evidence type="ECO:0000313" key="13">
    <source>
        <dbReference type="Proteomes" id="UP000838100"/>
    </source>
</evidence>
<dbReference type="InterPro" id="IPR009056">
    <property type="entry name" value="Cyt_c-like_dom"/>
</dbReference>
<evidence type="ECO:0000256" key="1">
    <source>
        <dbReference type="ARBA" id="ARBA00004370"/>
    </source>
</evidence>
<dbReference type="PANTHER" id="PTHR10266:SF3">
    <property type="entry name" value="CYTOCHROME C1, HEME PROTEIN, MITOCHONDRIAL"/>
    <property type="match status" value="1"/>
</dbReference>
<dbReference type="PANTHER" id="PTHR10266">
    <property type="entry name" value="CYTOCHROME C1"/>
    <property type="match status" value="1"/>
</dbReference>
<evidence type="ECO:0000256" key="3">
    <source>
        <dbReference type="ARBA" id="ARBA00022692"/>
    </source>
</evidence>
<feature type="chain" id="PRO_5046883947" evidence="10">
    <location>
        <begin position="20"/>
        <end position="264"/>
    </location>
</feature>
<sequence>MKQLLAVLIMAALPLVASAAGDKPCGTIDCMKITVDATDQPSLQRGAQTFVNYCMGCHEAKFSRYGRIASDLGMPEELVMENLIFDDSKIGDLMTNGMTPADAKKWFGAGPPDLTLVARSRGNDWLYTYLLSFYTDPTRPWGVNNLVFKDVGMPHVLRELQGDTECKPAYAIAANGGVKRDPLTGIPMEDPEHACGRVENIEGTGKLNAAEYEQVVYDLTNFMAYMAEPMKEERKRLGVYVLLFLCVMFIFVYLLNREYWKDIH</sequence>
<evidence type="ECO:0000256" key="7">
    <source>
        <dbReference type="ARBA" id="ARBA00023136"/>
    </source>
</evidence>
<keyword evidence="13" id="KW-1185">Reference proteome</keyword>
<keyword evidence="10" id="KW-0732">Signal</keyword>
<evidence type="ECO:0000256" key="10">
    <source>
        <dbReference type="SAM" id="SignalP"/>
    </source>
</evidence>
<feature type="transmembrane region" description="Helical" evidence="9">
    <location>
        <begin position="237"/>
        <end position="255"/>
    </location>
</feature>